<feature type="signal peptide" evidence="1">
    <location>
        <begin position="1"/>
        <end position="24"/>
    </location>
</feature>
<keyword evidence="1" id="KW-0732">Signal</keyword>
<feature type="chain" id="PRO_5039942110" evidence="1">
    <location>
        <begin position="25"/>
        <end position="47"/>
    </location>
</feature>
<accession>A0A9K3NZF4</accession>
<keyword evidence="3" id="KW-1185">Reference proteome</keyword>
<name>A0A9K3NZF4_HELAN</name>
<protein>
    <submittedName>
        <fullName evidence="2">Uncharacterized protein</fullName>
    </submittedName>
</protein>
<sequence>MGRGSDNGICRILWYHNLILVGLAEINECHLLCNYNQQARSHYRNRY</sequence>
<dbReference type="AlphaFoldDB" id="A0A9K3NZF4"/>
<comment type="caution">
    <text evidence="2">The sequence shown here is derived from an EMBL/GenBank/DDBJ whole genome shotgun (WGS) entry which is preliminary data.</text>
</comment>
<evidence type="ECO:0000313" key="3">
    <source>
        <dbReference type="Proteomes" id="UP000215914"/>
    </source>
</evidence>
<evidence type="ECO:0000313" key="2">
    <source>
        <dbReference type="EMBL" id="KAF5816863.1"/>
    </source>
</evidence>
<reference evidence="2" key="2">
    <citation type="submission" date="2020-06" db="EMBL/GenBank/DDBJ databases">
        <title>Helianthus annuus Genome sequencing and assembly Release 2.</title>
        <authorList>
            <person name="Gouzy J."/>
            <person name="Langlade N."/>
            <person name="Munos S."/>
        </authorList>
    </citation>
    <scope>NUCLEOTIDE SEQUENCE</scope>
    <source>
        <tissue evidence="2">Leaves</tissue>
    </source>
</reference>
<organism evidence="2 3">
    <name type="scientific">Helianthus annuus</name>
    <name type="common">Common sunflower</name>
    <dbReference type="NCBI Taxonomy" id="4232"/>
    <lineage>
        <taxon>Eukaryota</taxon>
        <taxon>Viridiplantae</taxon>
        <taxon>Streptophyta</taxon>
        <taxon>Embryophyta</taxon>
        <taxon>Tracheophyta</taxon>
        <taxon>Spermatophyta</taxon>
        <taxon>Magnoliopsida</taxon>
        <taxon>eudicotyledons</taxon>
        <taxon>Gunneridae</taxon>
        <taxon>Pentapetalae</taxon>
        <taxon>asterids</taxon>
        <taxon>campanulids</taxon>
        <taxon>Asterales</taxon>
        <taxon>Asteraceae</taxon>
        <taxon>Asteroideae</taxon>
        <taxon>Heliantheae alliance</taxon>
        <taxon>Heliantheae</taxon>
        <taxon>Helianthus</taxon>
    </lineage>
</organism>
<reference evidence="2" key="1">
    <citation type="journal article" date="2017" name="Nature">
        <title>The sunflower genome provides insights into oil metabolism, flowering and Asterid evolution.</title>
        <authorList>
            <person name="Badouin H."/>
            <person name="Gouzy J."/>
            <person name="Grassa C.J."/>
            <person name="Murat F."/>
            <person name="Staton S.E."/>
            <person name="Cottret L."/>
            <person name="Lelandais-Briere C."/>
            <person name="Owens G.L."/>
            <person name="Carrere S."/>
            <person name="Mayjonade B."/>
            <person name="Legrand L."/>
            <person name="Gill N."/>
            <person name="Kane N.C."/>
            <person name="Bowers J.E."/>
            <person name="Hubner S."/>
            <person name="Bellec A."/>
            <person name="Berard A."/>
            <person name="Berges H."/>
            <person name="Blanchet N."/>
            <person name="Boniface M.C."/>
            <person name="Brunel D."/>
            <person name="Catrice O."/>
            <person name="Chaidir N."/>
            <person name="Claudel C."/>
            <person name="Donnadieu C."/>
            <person name="Faraut T."/>
            <person name="Fievet G."/>
            <person name="Helmstetter N."/>
            <person name="King M."/>
            <person name="Knapp S.J."/>
            <person name="Lai Z."/>
            <person name="Le Paslier M.C."/>
            <person name="Lippi Y."/>
            <person name="Lorenzon L."/>
            <person name="Mandel J.R."/>
            <person name="Marage G."/>
            <person name="Marchand G."/>
            <person name="Marquand E."/>
            <person name="Bret-Mestries E."/>
            <person name="Morien E."/>
            <person name="Nambeesan S."/>
            <person name="Nguyen T."/>
            <person name="Pegot-Espagnet P."/>
            <person name="Pouilly N."/>
            <person name="Raftis F."/>
            <person name="Sallet E."/>
            <person name="Schiex T."/>
            <person name="Thomas J."/>
            <person name="Vandecasteele C."/>
            <person name="Vares D."/>
            <person name="Vear F."/>
            <person name="Vautrin S."/>
            <person name="Crespi M."/>
            <person name="Mangin B."/>
            <person name="Burke J.M."/>
            <person name="Salse J."/>
            <person name="Munos S."/>
            <person name="Vincourt P."/>
            <person name="Rieseberg L.H."/>
            <person name="Langlade N.B."/>
        </authorList>
    </citation>
    <scope>NUCLEOTIDE SEQUENCE</scope>
    <source>
        <tissue evidence="2">Leaves</tissue>
    </source>
</reference>
<gene>
    <name evidence="2" type="ORF">HanXRQr2_Chr02g0046311</name>
</gene>
<dbReference type="Gramene" id="mRNA:HanXRQr2_Chr02g0046311">
    <property type="protein sequence ID" value="mRNA:HanXRQr2_Chr02g0046311"/>
    <property type="gene ID" value="HanXRQr2_Chr02g0046311"/>
</dbReference>
<dbReference type="Proteomes" id="UP000215914">
    <property type="component" value="Unassembled WGS sequence"/>
</dbReference>
<evidence type="ECO:0000256" key="1">
    <source>
        <dbReference type="SAM" id="SignalP"/>
    </source>
</evidence>
<dbReference type="EMBL" id="MNCJ02000317">
    <property type="protein sequence ID" value="KAF5816863.1"/>
    <property type="molecule type" value="Genomic_DNA"/>
</dbReference>
<proteinExistence type="predicted"/>